<feature type="compositionally biased region" description="Basic and acidic residues" evidence="4">
    <location>
        <begin position="319"/>
        <end position="330"/>
    </location>
</feature>
<accession>A0AAD7AUU4</accession>
<dbReference type="PANTHER" id="PTHR15574">
    <property type="entry name" value="WD REPEAT DOMAIN-CONTAINING FAMILY"/>
    <property type="match status" value="1"/>
</dbReference>
<dbReference type="Gene3D" id="2.130.10.10">
    <property type="entry name" value="YVTN repeat-like/Quinoprotein amine dehydrogenase"/>
    <property type="match status" value="3"/>
</dbReference>
<gene>
    <name evidence="5" type="ORF">DFH08DRAFT_831138</name>
</gene>
<evidence type="ECO:0000313" key="6">
    <source>
        <dbReference type="Proteomes" id="UP001218218"/>
    </source>
</evidence>
<dbReference type="InterPro" id="IPR036322">
    <property type="entry name" value="WD40_repeat_dom_sf"/>
</dbReference>
<feature type="repeat" description="WD" evidence="3">
    <location>
        <begin position="37"/>
        <end position="71"/>
    </location>
</feature>
<dbReference type="Pfam" id="PF00400">
    <property type="entry name" value="WD40"/>
    <property type="match status" value="2"/>
</dbReference>
<dbReference type="GO" id="GO:0045717">
    <property type="term" value="P:negative regulation of fatty acid biosynthetic process"/>
    <property type="evidence" value="ECO:0007669"/>
    <property type="project" value="TreeGrafter"/>
</dbReference>
<feature type="compositionally biased region" description="Acidic residues" evidence="4">
    <location>
        <begin position="331"/>
        <end position="351"/>
    </location>
</feature>
<comment type="caution">
    <text evidence="5">The sequence shown here is derived from an EMBL/GenBank/DDBJ whole genome shotgun (WGS) entry which is preliminary data.</text>
</comment>
<dbReference type="AlphaFoldDB" id="A0AAD7AUU4"/>
<dbReference type="PANTHER" id="PTHR15574:SF40">
    <property type="entry name" value="WD AND TETRATRICOPEPTIDE REPEATS PROTEIN 1"/>
    <property type="match status" value="1"/>
</dbReference>
<proteinExistence type="predicted"/>
<evidence type="ECO:0000313" key="5">
    <source>
        <dbReference type="EMBL" id="KAJ7368342.1"/>
    </source>
</evidence>
<dbReference type="EMBL" id="JARIHO010000001">
    <property type="protein sequence ID" value="KAJ7368342.1"/>
    <property type="molecule type" value="Genomic_DNA"/>
</dbReference>
<evidence type="ECO:0000256" key="4">
    <source>
        <dbReference type="SAM" id="MobiDB-lite"/>
    </source>
</evidence>
<feature type="region of interest" description="Disordered" evidence="4">
    <location>
        <begin position="302"/>
        <end position="353"/>
    </location>
</feature>
<name>A0AAD7AUU4_9AGAR</name>
<dbReference type="InterPro" id="IPR001680">
    <property type="entry name" value="WD40_rpt"/>
</dbReference>
<evidence type="ECO:0000256" key="3">
    <source>
        <dbReference type="PROSITE-ProRule" id="PRU00221"/>
    </source>
</evidence>
<dbReference type="GO" id="GO:0005737">
    <property type="term" value="C:cytoplasm"/>
    <property type="evidence" value="ECO:0007669"/>
    <property type="project" value="TreeGrafter"/>
</dbReference>
<dbReference type="InterPro" id="IPR015943">
    <property type="entry name" value="WD40/YVTN_repeat-like_dom_sf"/>
</dbReference>
<dbReference type="GO" id="GO:0080008">
    <property type="term" value="C:Cul4-RING E3 ubiquitin ligase complex"/>
    <property type="evidence" value="ECO:0007669"/>
    <property type="project" value="TreeGrafter"/>
</dbReference>
<evidence type="ECO:0000256" key="1">
    <source>
        <dbReference type="ARBA" id="ARBA00022574"/>
    </source>
</evidence>
<dbReference type="Proteomes" id="UP001218218">
    <property type="component" value="Unassembled WGS sequence"/>
</dbReference>
<dbReference type="PROSITE" id="PS50082">
    <property type="entry name" value="WD_REPEATS_2"/>
    <property type="match status" value="1"/>
</dbReference>
<reference evidence="5" key="1">
    <citation type="submission" date="2023-03" db="EMBL/GenBank/DDBJ databases">
        <title>Massive genome expansion in bonnet fungi (Mycena s.s.) driven by repeated elements and novel gene families across ecological guilds.</title>
        <authorList>
            <consortium name="Lawrence Berkeley National Laboratory"/>
            <person name="Harder C.B."/>
            <person name="Miyauchi S."/>
            <person name="Viragh M."/>
            <person name="Kuo A."/>
            <person name="Thoen E."/>
            <person name="Andreopoulos B."/>
            <person name="Lu D."/>
            <person name="Skrede I."/>
            <person name="Drula E."/>
            <person name="Henrissat B."/>
            <person name="Morin E."/>
            <person name="Kohler A."/>
            <person name="Barry K."/>
            <person name="LaButti K."/>
            <person name="Morin E."/>
            <person name="Salamov A."/>
            <person name="Lipzen A."/>
            <person name="Mereny Z."/>
            <person name="Hegedus B."/>
            <person name="Baldrian P."/>
            <person name="Stursova M."/>
            <person name="Weitz H."/>
            <person name="Taylor A."/>
            <person name="Grigoriev I.V."/>
            <person name="Nagy L.G."/>
            <person name="Martin F."/>
            <person name="Kauserud H."/>
        </authorList>
    </citation>
    <scope>NUCLEOTIDE SEQUENCE</scope>
    <source>
        <strain evidence="5">CBHHK002</strain>
    </source>
</reference>
<dbReference type="SUPFAM" id="SSF50978">
    <property type="entry name" value="WD40 repeat-like"/>
    <property type="match status" value="1"/>
</dbReference>
<sequence length="512" mass="56818">MMSESATRNARAHRQLVSRRWSSSIFDRVGVLGDDTSYGHSGCVNALSWARDGELLLSGGDDRTVQIWRMDPTLDDDYPFVCRSIIQTGHLANIFNTEMLPYSSNIVTVAGDGQVRVHEVGEIGHSGPPASPFSSRHACTHRLQCHENRVKRIATEDNPNLFLTVAEDGTVRQHDLRQNHQCNYDSCPPPLIQLDFELSGLSLSPLTPFQFVVAGESPYGYLFDRRQMGRFLMEEKGMVENGMTHCIRRFGRPAGAVEFDGIREHITGARMSSQNGHELLLSYHADAVYLYSTRDAPEEEALASSSGLLSSSKPMPFKRPRDGSSSHTDDEMMDIDDMDRDIDDNASDDDQGRDLFGNLDEYASRDYSGVPLILPRRRFAGARNVATIKDANFLGPDDEFVVSGSDCGNVFIWRKDGTLHSILEGDSATVNVIEGHPHLPLFAASGLDTTVKLFAPVSGPSLFSRMERAERIIAANATRQRSIIRLQRRDVTALLAALASDDQNTDTECRHQ</sequence>
<feature type="compositionally biased region" description="Low complexity" evidence="4">
    <location>
        <begin position="302"/>
        <end position="312"/>
    </location>
</feature>
<keyword evidence="6" id="KW-1185">Reference proteome</keyword>
<organism evidence="5 6">
    <name type="scientific">Mycena albidolilacea</name>
    <dbReference type="NCBI Taxonomy" id="1033008"/>
    <lineage>
        <taxon>Eukaryota</taxon>
        <taxon>Fungi</taxon>
        <taxon>Dikarya</taxon>
        <taxon>Basidiomycota</taxon>
        <taxon>Agaricomycotina</taxon>
        <taxon>Agaricomycetes</taxon>
        <taxon>Agaricomycetidae</taxon>
        <taxon>Agaricales</taxon>
        <taxon>Marasmiineae</taxon>
        <taxon>Mycenaceae</taxon>
        <taxon>Mycena</taxon>
    </lineage>
</organism>
<keyword evidence="2" id="KW-0677">Repeat</keyword>
<dbReference type="PROSITE" id="PS50294">
    <property type="entry name" value="WD_REPEATS_REGION"/>
    <property type="match status" value="1"/>
</dbReference>
<keyword evidence="1 3" id="KW-0853">WD repeat</keyword>
<protein>
    <submittedName>
        <fullName evidence="5">WD40 repeat-like protein</fullName>
    </submittedName>
</protein>
<dbReference type="SMART" id="SM00320">
    <property type="entry name" value="WD40"/>
    <property type="match status" value="5"/>
</dbReference>
<dbReference type="InterPro" id="IPR045151">
    <property type="entry name" value="DCAF8"/>
</dbReference>
<evidence type="ECO:0000256" key="2">
    <source>
        <dbReference type="ARBA" id="ARBA00022737"/>
    </source>
</evidence>